<accession>A0AA97P9J5</accession>
<organism evidence="1">
    <name type="scientific">Pyricularia oryzae (strain Y34)</name>
    <name type="common">Rice blast fungus</name>
    <name type="synonym">Magnaporthe oryzae</name>
    <dbReference type="NCBI Taxonomy" id="1143189"/>
    <lineage>
        <taxon>Eukaryota</taxon>
        <taxon>Fungi</taxon>
        <taxon>Dikarya</taxon>
        <taxon>Ascomycota</taxon>
        <taxon>Pezizomycotina</taxon>
        <taxon>Sordariomycetes</taxon>
        <taxon>Sordariomycetidae</taxon>
        <taxon>Magnaporthales</taxon>
        <taxon>Pyriculariaceae</taxon>
        <taxon>Pyricularia</taxon>
    </lineage>
</organism>
<evidence type="ECO:0000313" key="1">
    <source>
        <dbReference type="EMBL" id="ELQ44470.1"/>
    </source>
</evidence>
<protein>
    <submittedName>
        <fullName evidence="1">Uncharacterized protein</fullName>
    </submittedName>
</protein>
<dbReference type="AlphaFoldDB" id="A0AA97P9J5"/>
<sequence>MWFDDNIESDKSLFPKVMKPHKPAPACPTITSLPTLVRASPERKRFHGGYQI</sequence>
<reference evidence="1" key="1">
    <citation type="journal article" date="2012" name="PLoS Genet.">
        <title>Comparative analysis of the genomes of two field isolates of the rice blast fungus Magnaporthe oryzae.</title>
        <authorList>
            <person name="Xue M."/>
            <person name="Yang J."/>
            <person name="Li Z."/>
            <person name="Hu S."/>
            <person name="Yao N."/>
            <person name="Dean R.A."/>
            <person name="Zhao W."/>
            <person name="Shen M."/>
            <person name="Zhang H."/>
            <person name="Li C."/>
            <person name="Liu L."/>
            <person name="Cao L."/>
            <person name="Xu X."/>
            <person name="Xing Y."/>
            <person name="Hsiang T."/>
            <person name="Zhang Z."/>
            <person name="Xu J.R."/>
            <person name="Peng Y.L."/>
        </authorList>
    </citation>
    <scope>NUCLEOTIDE SEQUENCE</scope>
    <source>
        <strain evidence="1">Y34</strain>
    </source>
</reference>
<proteinExistence type="predicted"/>
<name>A0AA97P9J5_PYRO3</name>
<dbReference type="EMBL" id="JH793710">
    <property type="protein sequence ID" value="ELQ44470.1"/>
    <property type="molecule type" value="Genomic_DNA"/>
</dbReference>
<gene>
    <name evidence="1" type="ORF">OOU_Y34scaffold00087g48</name>
</gene>
<dbReference type="Proteomes" id="UP000011086">
    <property type="component" value="Unassembled WGS sequence"/>
</dbReference>